<evidence type="ECO:0008006" key="4">
    <source>
        <dbReference type="Google" id="ProtNLM"/>
    </source>
</evidence>
<keyword evidence="2" id="KW-0812">Transmembrane</keyword>
<name>A0AB33JZR8_9ACTN</name>
<feature type="transmembrane region" description="Helical" evidence="2">
    <location>
        <begin position="86"/>
        <end position="105"/>
    </location>
</feature>
<feature type="transmembrane region" description="Helical" evidence="2">
    <location>
        <begin position="17"/>
        <end position="39"/>
    </location>
</feature>
<accession>A0AB33JZR8</accession>
<keyword evidence="2" id="KW-0472">Membrane</keyword>
<evidence type="ECO:0000256" key="1">
    <source>
        <dbReference type="SAM" id="MobiDB-lite"/>
    </source>
</evidence>
<proteinExistence type="predicted"/>
<evidence type="ECO:0000256" key="2">
    <source>
        <dbReference type="SAM" id="Phobius"/>
    </source>
</evidence>
<dbReference type="AlphaFoldDB" id="A0AB33JZR8"/>
<evidence type="ECO:0000313" key="3">
    <source>
        <dbReference type="EMBL" id="BFP45168.1"/>
    </source>
</evidence>
<feature type="compositionally biased region" description="Pro residues" evidence="1">
    <location>
        <begin position="173"/>
        <end position="182"/>
    </location>
</feature>
<reference evidence="3" key="1">
    <citation type="submission" date="2024-07" db="EMBL/GenBank/DDBJ databases">
        <title>Complete genome sequences of cellulolytic bacteria, Kitasatospora sp. CMC57 and Streptomyces sp. CMC78, isolated from Japanese agricultural soil.</title>
        <authorList>
            <person name="Hashimoto T."/>
            <person name="Ito M."/>
            <person name="Iwamoto M."/>
            <person name="Fukahori D."/>
            <person name="Shoda T."/>
            <person name="Sakoda M."/>
            <person name="Morohoshi T."/>
            <person name="Mitsuboshi M."/>
            <person name="Nishizawa T."/>
        </authorList>
    </citation>
    <scope>NUCLEOTIDE SEQUENCE</scope>
    <source>
        <strain evidence="3">CMC57</strain>
    </source>
</reference>
<dbReference type="Pfam" id="PF14325">
    <property type="entry name" value="DUF4383"/>
    <property type="match status" value="1"/>
</dbReference>
<keyword evidence="2" id="KW-1133">Transmembrane helix</keyword>
<gene>
    <name evidence="3" type="ORF">KCMC57_15360</name>
</gene>
<dbReference type="EMBL" id="AP035881">
    <property type="protein sequence ID" value="BFP45168.1"/>
    <property type="molecule type" value="Genomic_DNA"/>
</dbReference>
<feature type="transmembrane region" description="Helical" evidence="2">
    <location>
        <begin position="59"/>
        <end position="79"/>
    </location>
</feature>
<feature type="transmembrane region" description="Helical" evidence="2">
    <location>
        <begin position="117"/>
        <end position="135"/>
    </location>
</feature>
<sequence>MAVKLDDHLPHDHRLVVVYRIGGCLGGLFLVVFGILGLVGHPGFLDTQGDEVAGLSSNGALSVLSIVVGAVLLMGAAVGGNVAANVNTAVGLLFFVGGFAGLALLDGDANFLAFRMPNVIFSFVFGLVLITFGLYGRVTSHLPHDNPYWRELVRNPDHLPSGPPGLVRVLRPAPGPPRPIRH</sequence>
<organism evidence="3">
    <name type="scientific">Kitasatospora sp. CMC57</name>
    <dbReference type="NCBI Taxonomy" id="3231513"/>
    <lineage>
        <taxon>Bacteria</taxon>
        <taxon>Bacillati</taxon>
        <taxon>Actinomycetota</taxon>
        <taxon>Actinomycetes</taxon>
        <taxon>Kitasatosporales</taxon>
        <taxon>Streptomycetaceae</taxon>
        <taxon>Kitasatospora</taxon>
    </lineage>
</organism>
<feature type="region of interest" description="Disordered" evidence="1">
    <location>
        <begin position="163"/>
        <end position="182"/>
    </location>
</feature>
<protein>
    <recommendedName>
        <fullName evidence="4">DUF4383 domain-containing protein</fullName>
    </recommendedName>
</protein>